<sequence>MREFFTADRHPELFLDAYLNPDKPVDWDKLYEGFDAAVDWPTVSFVDRLMNAYPNAKVILTARDVDSWYQSFRNTVHKFSLELNKRNDLPKYMQEWRRMNKALVLDGAFADPEHFNDEEAIKSKYNAHVEWVKKNVPSERLFIMELGEGWERLCKFLDVPVPDVPYPSVNSTNVFVANHIDNNSLECTIEKARKIDAQAIGGM</sequence>
<reference evidence="1" key="1">
    <citation type="journal article" date="2014" name="Genome Announc.">
        <title>De novo whole-genome sequence and genome annotation of Lichtheimia ramosa.</title>
        <authorList>
            <person name="Linde J."/>
            <person name="Schwartze V."/>
            <person name="Binder U."/>
            <person name="Lass-Florl C."/>
            <person name="Voigt K."/>
            <person name="Horn F."/>
        </authorList>
    </citation>
    <scope>NUCLEOTIDE SEQUENCE</scope>
    <source>
        <strain evidence="1">JMRC FSU:6197</strain>
    </source>
</reference>
<dbReference type="PANTHER" id="PTHR36978:SF4">
    <property type="entry name" value="P-LOOP CONTAINING NUCLEOSIDE TRIPHOSPHATE HYDROLASE PROTEIN"/>
    <property type="match status" value="1"/>
</dbReference>
<organism evidence="1">
    <name type="scientific">Lichtheimia ramosa</name>
    <dbReference type="NCBI Taxonomy" id="688394"/>
    <lineage>
        <taxon>Eukaryota</taxon>
        <taxon>Fungi</taxon>
        <taxon>Fungi incertae sedis</taxon>
        <taxon>Mucoromycota</taxon>
        <taxon>Mucoromycotina</taxon>
        <taxon>Mucoromycetes</taxon>
        <taxon>Mucorales</taxon>
        <taxon>Lichtheimiaceae</taxon>
        <taxon>Lichtheimia</taxon>
    </lineage>
</organism>
<dbReference type="SUPFAM" id="SSF52540">
    <property type="entry name" value="P-loop containing nucleoside triphosphate hydrolases"/>
    <property type="match status" value="1"/>
</dbReference>
<dbReference type="OrthoDB" id="408152at2759"/>
<dbReference type="InterPro" id="IPR027417">
    <property type="entry name" value="P-loop_NTPase"/>
</dbReference>
<evidence type="ECO:0008006" key="2">
    <source>
        <dbReference type="Google" id="ProtNLM"/>
    </source>
</evidence>
<dbReference type="Pfam" id="PF17784">
    <property type="entry name" value="Sulfotransfer_4"/>
    <property type="match status" value="1"/>
</dbReference>
<name>A0A077WPZ3_9FUNG</name>
<gene>
    <name evidence="1" type="ORF">LRAMOSA10163</name>
</gene>
<dbReference type="AlphaFoldDB" id="A0A077WPZ3"/>
<protein>
    <recommendedName>
        <fullName evidence="2">Sulfotransferase domain-containing protein</fullName>
    </recommendedName>
</protein>
<dbReference type="PANTHER" id="PTHR36978">
    <property type="entry name" value="P-LOOP CONTAINING NUCLEOTIDE TRIPHOSPHATE HYDROLASE"/>
    <property type="match status" value="1"/>
</dbReference>
<proteinExistence type="predicted"/>
<accession>A0A077WPZ3</accession>
<dbReference type="EMBL" id="LK023327">
    <property type="protein sequence ID" value="CDS08802.1"/>
    <property type="molecule type" value="Genomic_DNA"/>
</dbReference>
<dbReference type="Gene3D" id="3.40.50.300">
    <property type="entry name" value="P-loop containing nucleotide triphosphate hydrolases"/>
    <property type="match status" value="1"/>
</dbReference>
<dbReference type="InterPro" id="IPR040632">
    <property type="entry name" value="Sulfotransfer_4"/>
</dbReference>
<evidence type="ECO:0000313" key="1">
    <source>
        <dbReference type="EMBL" id="CDS08802.1"/>
    </source>
</evidence>